<dbReference type="InterPro" id="IPR001173">
    <property type="entry name" value="Glyco_trans_2-like"/>
</dbReference>
<dbReference type="InterPro" id="IPR029063">
    <property type="entry name" value="SAM-dependent_MTases_sf"/>
</dbReference>
<dbReference type="PANTHER" id="PTHR22916:SF69">
    <property type="entry name" value="BIFUNCTIONAL GLYCOSYLTRANSFERASE PGTA"/>
    <property type="match status" value="1"/>
</dbReference>
<dbReference type="Gene3D" id="3.90.550.10">
    <property type="entry name" value="Spore Coat Polysaccharide Biosynthesis Protein SpsA, Chain A"/>
    <property type="match status" value="1"/>
</dbReference>
<accession>A0A679FMJ9</accession>
<keyword evidence="4" id="KW-1185">Reference proteome</keyword>
<dbReference type="Proteomes" id="UP000501421">
    <property type="component" value="Chromosome"/>
</dbReference>
<dbReference type="GO" id="GO:0008417">
    <property type="term" value="F:fucosyltransferase activity"/>
    <property type="evidence" value="ECO:0007669"/>
    <property type="project" value="TreeGrafter"/>
</dbReference>
<dbReference type="InterPro" id="IPR029044">
    <property type="entry name" value="Nucleotide-diphossugar_trans"/>
</dbReference>
<name>A0A679FMJ9_9BACL</name>
<dbReference type="AlphaFoldDB" id="A0A679FMJ9"/>
<dbReference type="PANTHER" id="PTHR22916">
    <property type="entry name" value="GLYCOSYLTRANSFERASE"/>
    <property type="match status" value="1"/>
</dbReference>
<keyword evidence="3" id="KW-0808">Transferase</keyword>
<protein>
    <submittedName>
        <fullName evidence="3">Glycosyl transferase</fullName>
    </submittedName>
</protein>
<sequence>MINPIVSVVMPVYNALPWINESINSILNQTFENFELIIIDDGSVDGTREFLKNINDSRIVRYFFSENRGIVSALNKGISLAKGKYIARMDSDDISSPIRLEQQVEFLEENPSCHLVATNIESFTHESTIPKEELERYQKWYNNAHTHEEICLTLPIGNCLCHPSVMFRKDSFYKIGGYKSEFQLAEDYEFFIRMSKYGRLFKIRKPLLKYRIHSKQLSSEYKQRQRRIDAKIKAHYIKEHYCLEGKENLLIWGAGNGGILIYKALSELGIKVVGFIDIDYNKQKKRVDHIMIENPESISKFQFDFVIIATTLGRKYAESYLESLGLKYGKQYIPVW</sequence>
<reference evidence="4" key="1">
    <citation type="journal article" date="2020" name="Microbiol. Resour. Announc.">
        <title>Complete Genome Sequence of Geobacillus sp. Strain E55-1, Isolated from Mine Geyser in Japan.</title>
        <authorList>
            <person name="Miyazaki K."/>
            <person name="Hase E."/>
            <person name="Tokito N."/>
        </authorList>
    </citation>
    <scope>NUCLEOTIDE SEQUENCE [LARGE SCALE GENOMIC DNA]</scope>
    <source>
        <strain evidence="4">E55-1</strain>
    </source>
</reference>
<evidence type="ECO:0000313" key="3">
    <source>
        <dbReference type="EMBL" id="BBW97628.1"/>
    </source>
</evidence>
<dbReference type="SUPFAM" id="SSF53448">
    <property type="entry name" value="Nucleotide-diphospho-sugar transferases"/>
    <property type="match status" value="1"/>
</dbReference>
<gene>
    <name evidence="3" type="ORF">GsuE55_24610</name>
</gene>
<evidence type="ECO:0000313" key="4">
    <source>
        <dbReference type="Proteomes" id="UP000501421"/>
    </source>
</evidence>
<dbReference type="SUPFAM" id="SSF53335">
    <property type="entry name" value="S-adenosyl-L-methionine-dependent methyltransferases"/>
    <property type="match status" value="1"/>
</dbReference>
<dbReference type="Gene3D" id="3.40.50.720">
    <property type="entry name" value="NAD(P)-binding Rossmann-like Domain"/>
    <property type="match status" value="1"/>
</dbReference>
<comment type="similarity">
    <text evidence="1">Belongs to the glycosyltransferase 2 family.</text>
</comment>
<organism evidence="3 4">
    <name type="scientific">Geobacillus subterraneus</name>
    <dbReference type="NCBI Taxonomy" id="129338"/>
    <lineage>
        <taxon>Bacteria</taxon>
        <taxon>Bacillati</taxon>
        <taxon>Bacillota</taxon>
        <taxon>Bacilli</taxon>
        <taxon>Bacillales</taxon>
        <taxon>Anoxybacillaceae</taxon>
        <taxon>Geobacillus</taxon>
    </lineage>
</organism>
<proteinExistence type="inferred from homology"/>
<evidence type="ECO:0000259" key="2">
    <source>
        <dbReference type="Pfam" id="PF00535"/>
    </source>
</evidence>
<evidence type="ECO:0000256" key="1">
    <source>
        <dbReference type="ARBA" id="ARBA00006739"/>
    </source>
</evidence>
<dbReference type="Pfam" id="PF00535">
    <property type="entry name" value="Glycos_transf_2"/>
    <property type="match status" value="1"/>
</dbReference>
<feature type="domain" description="Glycosyltransferase 2-like" evidence="2">
    <location>
        <begin position="7"/>
        <end position="175"/>
    </location>
</feature>
<dbReference type="EMBL" id="AP022557">
    <property type="protein sequence ID" value="BBW97628.1"/>
    <property type="molecule type" value="Genomic_DNA"/>
</dbReference>